<dbReference type="Proteomes" id="UP001597469">
    <property type="component" value="Unassembled WGS sequence"/>
</dbReference>
<reference evidence="2" key="1">
    <citation type="journal article" date="2019" name="Int. J. Syst. Evol. Microbiol.">
        <title>The Global Catalogue of Microorganisms (GCM) 10K type strain sequencing project: providing services to taxonomists for standard genome sequencing and annotation.</title>
        <authorList>
            <consortium name="The Broad Institute Genomics Platform"/>
            <consortium name="The Broad Institute Genome Sequencing Center for Infectious Disease"/>
            <person name="Wu L."/>
            <person name="Ma J."/>
        </authorList>
    </citation>
    <scope>NUCLEOTIDE SEQUENCE [LARGE SCALE GENOMIC DNA]</scope>
    <source>
        <strain evidence="2">KCTC 42805</strain>
    </source>
</reference>
<gene>
    <name evidence="1" type="ORF">ACFSUS_15140</name>
</gene>
<keyword evidence="2" id="KW-1185">Reference proteome</keyword>
<proteinExistence type="predicted"/>
<evidence type="ECO:0000313" key="2">
    <source>
        <dbReference type="Proteomes" id="UP001597469"/>
    </source>
</evidence>
<dbReference type="EMBL" id="JBHULN010000008">
    <property type="protein sequence ID" value="MFD2571977.1"/>
    <property type="molecule type" value="Genomic_DNA"/>
</dbReference>
<evidence type="ECO:0008006" key="3">
    <source>
        <dbReference type="Google" id="ProtNLM"/>
    </source>
</evidence>
<accession>A0ABW5M4R4</accession>
<dbReference type="RefSeq" id="WP_381523962.1">
    <property type="nucleotide sequence ID" value="NZ_JBHULN010000008.1"/>
</dbReference>
<organism evidence="1 2">
    <name type="scientific">Spirosoma soli</name>
    <dbReference type="NCBI Taxonomy" id="1770529"/>
    <lineage>
        <taxon>Bacteria</taxon>
        <taxon>Pseudomonadati</taxon>
        <taxon>Bacteroidota</taxon>
        <taxon>Cytophagia</taxon>
        <taxon>Cytophagales</taxon>
        <taxon>Cytophagaceae</taxon>
        <taxon>Spirosoma</taxon>
    </lineage>
</organism>
<sequence length="107" mass="11607">MRLVQLILALYVVVLSALPCEALCLGEEPTPAADQSPGPVSDDCADQEWCSPFCLCATCSGFTIPRSHPFSAVIPPDQLITVALLPCYQAPHALYVPDRIWQPPRLS</sequence>
<evidence type="ECO:0000313" key="1">
    <source>
        <dbReference type="EMBL" id="MFD2571977.1"/>
    </source>
</evidence>
<comment type="caution">
    <text evidence="1">The sequence shown here is derived from an EMBL/GenBank/DDBJ whole genome shotgun (WGS) entry which is preliminary data.</text>
</comment>
<protein>
    <recommendedName>
        <fullName evidence="3">Secreted protein</fullName>
    </recommendedName>
</protein>
<name>A0ABW5M4R4_9BACT</name>